<keyword evidence="4 7" id="KW-0812">Transmembrane</keyword>
<feature type="transmembrane region" description="Helical" evidence="7">
    <location>
        <begin position="29"/>
        <end position="50"/>
    </location>
</feature>
<dbReference type="InterPro" id="IPR050277">
    <property type="entry name" value="Sodium:Solute_Symporter"/>
</dbReference>
<dbReference type="GO" id="GO:0005886">
    <property type="term" value="C:plasma membrane"/>
    <property type="evidence" value="ECO:0007669"/>
    <property type="project" value="TreeGrafter"/>
</dbReference>
<evidence type="ECO:0000256" key="5">
    <source>
        <dbReference type="ARBA" id="ARBA00022989"/>
    </source>
</evidence>
<evidence type="ECO:0000256" key="7">
    <source>
        <dbReference type="SAM" id="Phobius"/>
    </source>
</evidence>
<dbReference type="PROSITE" id="PS50283">
    <property type="entry name" value="NA_SOLUT_SYMP_3"/>
    <property type="match status" value="1"/>
</dbReference>
<feature type="transmembrane region" description="Helical" evidence="7">
    <location>
        <begin position="397"/>
        <end position="414"/>
    </location>
</feature>
<feature type="transmembrane region" description="Helical" evidence="7">
    <location>
        <begin position="249"/>
        <end position="274"/>
    </location>
</feature>
<sequence length="465" mass="49780">MYLISWYAKNVSKDDGAIGYLLAGRKMPFYIVAVMIAGLAIGGASTVGVAENAYHSGLSAGMYNAAWAAGAIIVGLVAAKRFRDMNIRTIPQLLENHYGVSGRIIGVIGQIIIQIVITSLQFVAGGAILAALLPQTFTLSTGMMITAIVFIGITFIGGYWGAGLTNLLNVIVIYIGVIIGGIMSILQIGGISELTTTLPQSNHWFNPISGVGIAVIIAWFMVMITQSFSVQAITQISFAAKNAKEAKKGFLIGGLIILPIGFISALIGIVGAAQYPGIQATMALPKVVTNLNPILAGMVLSGLWAADVSTGCGLLMGSSTLVVEDIYKRFVQTEITNKKEKLISRIIVLSISIITYILASNVVGILETLLIGLSLTTAYTVIVLFTMFAPHLCKKSSAFWTLLSGIAVLIIWTLVPATRIFPHVIFMEWAVTLPVFLIVSQIDKRPAKFKEQTKKEAKKKPKTKK</sequence>
<dbReference type="PANTHER" id="PTHR48086:SF7">
    <property type="entry name" value="SODIUM-SOLUTE SYMPORTER-RELATED"/>
    <property type="match status" value="1"/>
</dbReference>
<dbReference type="InterPro" id="IPR001734">
    <property type="entry name" value="Na/solute_symporter"/>
</dbReference>
<keyword evidence="5 7" id="KW-1133">Transmembrane helix</keyword>
<dbReference type="InterPro" id="IPR038377">
    <property type="entry name" value="Na/Glc_symporter_sf"/>
</dbReference>
<evidence type="ECO:0000256" key="2">
    <source>
        <dbReference type="ARBA" id="ARBA00006434"/>
    </source>
</evidence>
<dbReference type="EMBL" id="JX684084">
    <property type="protein sequence ID" value="AGF93190.1"/>
    <property type="molecule type" value="Genomic_DNA"/>
</dbReference>
<evidence type="ECO:0000313" key="8">
    <source>
        <dbReference type="EMBL" id="AGF93190.1"/>
    </source>
</evidence>
<evidence type="ECO:0000256" key="1">
    <source>
        <dbReference type="ARBA" id="ARBA00004141"/>
    </source>
</evidence>
<dbReference type="CDD" id="cd10322">
    <property type="entry name" value="SLC5sbd"/>
    <property type="match status" value="1"/>
</dbReference>
<dbReference type="GO" id="GO:0022857">
    <property type="term" value="F:transmembrane transporter activity"/>
    <property type="evidence" value="ECO:0007669"/>
    <property type="project" value="InterPro"/>
</dbReference>
<proteinExistence type="inferred from homology"/>
<keyword evidence="3" id="KW-0813">Transport</keyword>
<evidence type="ECO:0000256" key="6">
    <source>
        <dbReference type="ARBA" id="ARBA00023136"/>
    </source>
</evidence>
<feature type="transmembrane region" description="Helical" evidence="7">
    <location>
        <begin position="208"/>
        <end position="228"/>
    </location>
</feature>
<dbReference type="Gene3D" id="1.20.1730.10">
    <property type="entry name" value="Sodium/glucose cotransporter"/>
    <property type="match status" value="1"/>
</dbReference>
<accession>M1PPY2</accession>
<dbReference type="PANTHER" id="PTHR48086">
    <property type="entry name" value="SODIUM/PROLINE SYMPORTER-RELATED"/>
    <property type="match status" value="1"/>
</dbReference>
<feature type="transmembrane region" description="Helical" evidence="7">
    <location>
        <begin position="167"/>
        <end position="188"/>
    </location>
</feature>
<protein>
    <submittedName>
        <fullName evidence="8">Na+/solute symporter</fullName>
    </submittedName>
</protein>
<feature type="transmembrane region" description="Helical" evidence="7">
    <location>
        <begin position="420"/>
        <end position="440"/>
    </location>
</feature>
<comment type="similarity">
    <text evidence="2">Belongs to the sodium:solute symporter (SSF) (TC 2.A.21) family.</text>
</comment>
<comment type="subcellular location">
    <subcellularLocation>
        <location evidence="1">Membrane</location>
        <topology evidence="1">Multi-pass membrane protein</topology>
    </subcellularLocation>
</comment>
<feature type="transmembrane region" description="Helical" evidence="7">
    <location>
        <begin position="62"/>
        <end position="79"/>
    </location>
</feature>
<evidence type="ECO:0000256" key="3">
    <source>
        <dbReference type="ARBA" id="ARBA00022448"/>
    </source>
</evidence>
<feature type="transmembrane region" description="Helical" evidence="7">
    <location>
        <begin position="365"/>
        <end position="385"/>
    </location>
</feature>
<keyword evidence="6 7" id="KW-0472">Membrane</keyword>
<evidence type="ECO:0000256" key="4">
    <source>
        <dbReference type="ARBA" id="ARBA00022692"/>
    </source>
</evidence>
<feature type="transmembrane region" description="Helical" evidence="7">
    <location>
        <begin position="111"/>
        <end position="133"/>
    </location>
</feature>
<dbReference type="AlphaFoldDB" id="M1PPY2"/>
<dbReference type="Pfam" id="PF00474">
    <property type="entry name" value="SSF"/>
    <property type="match status" value="1"/>
</dbReference>
<feature type="transmembrane region" description="Helical" evidence="7">
    <location>
        <begin position="342"/>
        <end position="359"/>
    </location>
</feature>
<gene>
    <name evidence="8" type="ORF">FLSS-19_0023</name>
</gene>
<feature type="transmembrane region" description="Helical" evidence="7">
    <location>
        <begin position="139"/>
        <end position="160"/>
    </location>
</feature>
<feature type="transmembrane region" description="Helical" evidence="7">
    <location>
        <begin position="294"/>
        <end position="322"/>
    </location>
</feature>
<organism evidence="8">
    <name type="scientific">uncultured organism</name>
    <dbReference type="NCBI Taxonomy" id="155900"/>
    <lineage>
        <taxon>unclassified sequences</taxon>
        <taxon>environmental samples</taxon>
    </lineage>
</organism>
<name>M1PPY2_9ZZZZ</name>
<reference evidence="8" key="1">
    <citation type="journal article" date="2013" name="Syst. Appl. Microbiol.">
        <title>New insights into the archaeal diversity of a hypersaline microbial mat obtained by a metagenomic approach.</title>
        <authorList>
            <person name="Lopez-Lopez A."/>
            <person name="Richter M."/>
            <person name="Pena A."/>
            <person name="Tamames J."/>
            <person name="Rossello-Mora R."/>
        </authorList>
    </citation>
    <scope>NUCLEOTIDE SEQUENCE</scope>
</reference>